<reference evidence="2" key="1">
    <citation type="submission" date="2023-03" db="EMBL/GenBank/DDBJ databases">
        <title>Actinoallomurus iriomotensis NBRC 103684.</title>
        <authorList>
            <person name="Ichikawa N."/>
            <person name="Sato H."/>
            <person name="Tonouchi N."/>
        </authorList>
    </citation>
    <scope>NUCLEOTIDE SEQUENCE</scope>
    <source>
        <strain evidence="2">NBRC 103684</strain>
    </source>
</reference>
<dbReference type="RefSeq" id="WP_285578292.1">
    <property type="nucleotide sequence ID" value="NZ_BSTK01000010.1"/>
</dbReference>
<name>A0A9W6S6W3_9ACTN</name>
<accession>A0A9W6S6W3</accession>
<gene>
    <name evidence="2" type="ORF">Airi02_064180</name>
</gene>
<comment type="caution">
    <text evidence="2">The sequence shown here is derived from an EMBL/GenBank/DDBJ whole genome shotgun (WGS) entry which is preliminary data.</text>
</comment>
<dbReference type="AlphaFoldDB" id="A0A9W6S6W3"/>
<feature type="compositionally biased region" description="Basic and acidic residues" evidence="1">
    <location>
        <begin position="8"/>
        <end position="20"/>
    </location>
</feature>
<evidence type="ECO:0000256" key="1">
    <source>
        <dbReference type="SAM" id="MobiDB-lite"/>
    </source>
</evidence>
<evidence type="ECO:0008006" key="4">
    <source>
        <dbReference type="Google" id="ProtNLM"/>
    </source>
</evidence>
<keyword evidence="3" id="KW-1185">Reference proteome</keyword>
<sequence>MGHSTDTWAERKRDLTEESSSRWAGSITKATHDQWALSRRAQLAHIQGLKAGIATIAHRLSLPVGEKGTKGSAGGYHTRQEWFTKSRRLRVLEDRLSKEQADWEAGRVRVVRGGKRLARNRHNLQAAQLTEEQWQKRWKAKRWFLAADGESGKKYGNETIRVTPGGEVSPRWRVWPTKRPDRCGHQRRSPGRVAPGRARQPLRRASAVLLRPFRRRPAP</sequence>
<proteinExistence type="predicted"/>
<dbReference type="EMBL" id="BSTK01000010">
    <property type="protein sequence ID" value="GLY88489.1"/>
    <property type="molecule type" value="Genomic_DNA"/>
</dbReference>
<feature type="region of interest" description="Disordered" evidence="1">
    <location>
        <begin position="179"/>
        <end position="206"/>
    </location>
</feature>
<organism evidence="2 3">
    <name type="scientific">Actinoallomurus iriomotensis</name>
    <dbReference type="NCBI Taxonomy" id="478107"/>
    <lineage>
        <taxon>Bacteria</taxon>
        <taxon>Bacillati</taxon>
        <taxon>Actinomycetota</taxon>
        <taxon>Actinomycetes</taxon>
        <taxon>Streptosporangiales</taxon>
        <taxon>Thermomonosporaceae</taxon>
        <taxon>Actinoallomurus</taxon>
    </lineage>
</organism>
<feature type="region of interest" description="Disordered" evidence="1">
    <location>
        <begin position="1"/>
        <end position="27"/>
    </location>
</feature>
<protein>
    <recommendedName>
        <fullName evidence="4">Transposase</fullName>
    </recommendedName>
</protein>
<evidence type="ECO:0000313" key="3">
    <source>
        <dbReference type="Proteomes" id="UP001165074"/>
    </source>
</evidence>
<dbReference type="Proteomes" id="UP001165074">
    <property type="component" value="Unassembled WGS sequence"/>
</dbReference>
<evidence type="ECO:0000313" key="2">
    <source>
        <dbReference type="EMBL" id="GLY88489.1"/>
    </source>
</evidence>